<reference evidence="2 3" key="1">
    <citation type="submission" date="2019-07" db="EMBL/GenBank/DDBJ databases">
        <title>Genomics analysis of Aphanomyces spp. identifies a new class of oomycete effector associated with host adaptation.</title>
        <authorList>
            <person name="Gaulin E."/>
        </authorList>
    </citation>
    <scope>NUCLEOTIDE SEQUENCE [LARGE SCALE GENOMIC DNA]</scope>
    <source>
        <strain evidence="2 3">ATCC 201684</strain>
    </source>
</reference>
<protein>
    <submittedName>
        <fullName evidence="2">Uncharacterized protein</fullName>
    </submittedName>
</protein>
<evidence type="ECO:0000313" key="2">
    <source>
        <dbReference type="EMBL" id="KAF0745455.1"/>
    </source>
</evidence>
<proteinExistence type="predicted"/>
<keyword evidence="3" id="KW-1185">Reference proteome</keyword>
<organism evidence="2 3">
    <name type="scientific">Aphanomyces euteiches</name>
    <dbReference type="NCBI Taxonomy" id="100861"/>
    <lineage>
        <taxon>Eukaryota</taxon>
        <taxon>Sar</taxon>
        <taxon>Stramenopiles</taxon>
        <taxon>Oomycota</taxon>
        <taxon>Saprolegniomycetes</taxon>
        <taxon>Saprolegniales</taxon>
        <taxon>Verrucalvaceae</taxon>
        <taxon>Aphanomyces</taxon>
    </lineage>
</organism>
<feature type="region of interest" description="Disordered" evidence="1">
    <location>
        <begin position="1"/>
        <end position="25"/>
    </location>
</feature>
<dbReference type="VEuPathDB" id="FungiDB:AeMF1_017271"/>
<comment type="caution">
    <text evidence="2">The sequence shown here is derived from an EMBL/GenBank/DDBJ whole genome shotgun (WGS) entry which is preliminary data.</text>
</comment>
<name>A0A6G0XYA2_9STRA</name>
<evidence type="ECO:0000256" key="1">
    <source>
        <dbReference type="SAM" id="MobiDB-lite"/>
    </source>
</evidence>
<evidence type="ECO:0000313" key="3">
    <source>
        <dbReference type="Proteomes" id="UP000481153"/>
    </source>
</evidence>
<feature type="region of interest" description="Disordered" evidence="1">
    <location>
        <begin position="187"/>
        <end position="223"/>
    </location>
</feature>
<gene>
    <name evidence="2" type="ORF">Ae201684_000471</name>
</gene>
<sequence length="310" mass="34866">MEFFPTKTDLGKEEAATEPPSRQENGAENYRNLVINAGLLTPDGNSSVRVDTFDELKLKVKRLALWSGFEVKLDGRSDKRRRWKCTSSQMCPFRVTGNMNRHGIFVKTHLQHNHGYHVREETNKRFTTATSHELACIVRRSDLYETHGPDLVDVTGQQISDCIYDLTGFHINQMRASRIKRMLMDDPDRFLGSNESPETVNSTPAESAAVNPPAEAKDDSSSGNPHDVVWECFVFVANDPHVLGTMGMANVKKMVAKFKSDAHKATLRAICRMSCPDPSAPLSVLSNRPIATKFLECYQRQVDLGFFNDD</sequence>
<feature type="compositionally biased region" description="Polar residues" evidence="1">
    <location>
        <begin position="193"/>
        <end position="205"/>
    </location>
</feature>
<dbReference type="EMBL" id="VJMJ01000002">
    <property type="protein sequence ID" value="KAF0745455.1"/>
    <property type="molecule type" value="Genomic_DNA"/>
</dbReference>
<accession>A0A6G0XYA2</accession>
<dbReference type="AlphaFoldDB" id="A0A6G0XYA2"/>
<dbReference type="Proteomes" id="UP000481153">
    <property type="component" value="Unassembled WGS sequence"/>
</dbReference>